<dbReference type="SUPFAM" id="SSF53323">
    <property type="entry name" value="Pyruvate-ferredoxin oxidoreductase, PFOR, domain III"/>
    <property type="match status" value="1"/>
</dbReference>
<dbReference type="InterPro" id="IPR002880">
    <property type="entry name" value="Pyrv_Fd/Flavodoxin_OxRdtase_N"/>
</dbReference>
<protein>
    <submittedName>
        <fullName evidence="9">Indolepyruvate ferredoxin oxidoreductase</fullName>
        <ecNumber evidence="9">1.2.7.8</ecNumber>
    </submittedName>
</protein>
<dbReference type="SUPFAM" id="SSF52518">
    <property type="entry name" value="Thiamin diphosphate-binding fold (THDP-binding)"/>
    <property type="match status" value="2"/>
</dbReference>
<keyword evidence="10" id="KW-1185">Reference proteome</keyword>
<dbReference type="CDD" id="cd02008">
    <property type="entry name" value="TPP_IOR_alpha"/>
    <property type="match status" value="1"/>
</dbReference>
<dbReference type="Pfam" id="PF20169">
    <property type="entry name" value="DUF6537"/>
    <property type="match status" value="1"/>
</dbReference>
<dbReference type="InterPro" id="IPR046667">
    <property type="entry name" value="DUF6537"/>
</dbReference>
<evidence type="ECO:0000259" key="8">
    <source>
        <dbReference type="PROSITE" id="PS51379"/>
    </source>
</evidence>
<dbReference type="Gene3D" id="3.40.920.10">
    <property type="entry name" value="Pyruvate-ferredoxin oxidoreductase, PFOR, domain III"/>
    <property type="match status" value="1"/>
</dbReference>
<dbReference type="EMBL" id="JAGINY010000001">
    <property type="protein sequence ID" value="MBP2332515.1"/>
    <property type="molecule type" value="Genomic_DNA"/>
</dbReference>
<dbReference type="Pfam" id="PF02775">
    <property type="entry name" value="TPP_enzyme_C"/>
    <property type="match status" value="1"/>
</dbReference>
<dbReference type="Pfam" id="PF01558">
    <property type="entry name" value="POR"/>
    <property type="match status" value="1"/>
</dbReference>
<gene>
    <name evidence="9" type="ORF">JOF33_001214</name>
</gene>
<comment type="caution">
    <text evidence="9">The sequence shown here is derived from an EMBL/GenBank/DDBJ whole genome shotgun (WGS) entry which is preliminary data.</text>
</comment>
<dbReference type="InterPro" id="IPR011766">
    <property type="entry name" value="TPP_enzyme_TPP-bd"/>
</dbReference>
<feature type="region of interest" description="Disordered" evidence="7">
    <location>
        <begin position="1"/>
        <end position="51"/>
    </location>
</feature>
<sequence length="1212" mass="126524">MTTMLPPPFRPGDPNADPNGGRHGAPAPAQPAERTAERTPERSGAPSDLVGERLTADTGTVHLTGIQALVRTVRDRALADRARGLNTASFISGYEGSPLGGYDLELARRKDLLEPLDVVHLPAVNEELGATSVQGSQLAAGAGTLRDGVDGVVGYWYGKAPGLDRSVDALRHANLAGTSPTGGAVAIVGDDPFAKSSTVPSSSERLLADMGMPVLVPADSAEVVKLGIHAAWMSRESGLWTSLRVTAAVADGSSTVTLDGPPVAPAPPTDGHTPNARTLGATLHELEASRVGVRLDRALAYARDRGLNRVLHEGAADRLGIVCAGASALAVEETLRNLGSPDGVRVLRLGMTWPLDPEQICDFADGLDEIIVVEDKGTFLLESVQAVLYDSDHRPRLEPARDIANALSPALRRLGIDHDAPAPAPIRRKALPLSVPARTPHFCSGCPHNASTRVTGDSLVGAGIGCHAMVLLMDEARVGDVTGTTQMGGEGAHWIGMSPFVRERHLVQNLGDGTFFHSGSLAVRALVASGVDVTLKLLHNGTVAMTGGQDPVGQMPLSGILDLLRAEGVGRIVVTTDDVARTRKELGGGLRTRVGGRAVEIRDRADLADVQRELAAESGVTVLVHDQSCATELRRARKRGKAPTPTKRIVINERICEGCGDCGEKSGCLSVQPVDTEFGRKTRIDQTTCNLDYSCIQGDCPAFTEVDVDPDARSEAAAVAGAPAPVLDDADLPDPPAVHLGAGRGWNVRVTGVGGTGVVMLAAVIAAAAREDGRHVRGVDMTGLAQKGGAVVSDVRITDGALEQSGLVPAGSADLLLALDGLTTADPANLGVIDATRTIAVVSSTSSPTGVMCTDVRAERPDGVALAGAIGRNAARAITTDAAAVARGLFGDATVQTTLLLGAAVQGGALPISPAAVENALRANGIAVDANIQAFRRGRQLIAAPEAIAATLAKSSPQGADATTGRTSATALPAVPAWARRAVDEALGTRIDGGLPVELPTDLRESIALRVAELREWGDDSDSRSYLADLSTLARAERAVAPRSTALLRAASFGLHKLSAYKDEYEVARLALDTGFLDDVAAEYGDTADVKFLLHPPVLRALGWDRKIRMGKMARPALRALTKAKRLRGTALDPFGRTAARRFERDLRDAYRARLLELAGAMTAETDDVAKQKLLADATALASLADVVRGYEDVKQRSAAPLLEALGMTDEA</sequence>
<proteinExistence type="predicted"/>
<evidence type="ECO:0000256" key="3">
    <source>
        <dbReference type="ARBA" id="ARBA00022982"/>
    </source>
</evidence>
<dbReference type="EC" id="1.2.7.8" evidence="9"/>
<dbReference type="InterPro" id="IPR002869">
    <property type="entry name" value="Pyrv_flavodox_OxRed_cen"/>
</dbReference>
<dbReference type="SUPFAM" id="SSF52922">
    <property type="entry name" value="TK C-terminal domain-like"/>
    <property type="match status" value="1"/>
</dbReference>
<accession>A0ABS4U790</accession>
<feature type="domain" description="4Fe-4S ferredoxin-type" evidence="8">
    <location>
        <begin position="647"/>
        <end position="679"/>
    </location>
</feature>
<name>A0ABS4U790_9CORY</name>
<keyword evidence="4 9" id="KW-0560">Oxidoreductase</keyword>
<dbReference type="PROSITE" id="PS51379">
    <property type="entry name" value="4FE4S_FER_2"/>
    <property type="match status" value="1"/>
</dbReference>
<evidence type="ECO:0000256" key="4">
    <source>
        <dbReference type="ARBA" id="ARBA00023002"/>
    </source>
</evidence>
<keyword evidence="6" id="KW-0411">Iron-sulfur</keyword>
<evidence type="ECO:0000256" key="7">
    <source>
        <dbReference type="SAM" id="MobiDB-lite"/>
    </source>
</evidence>
<evidence type="ECO:0000256" key="1">
    <source>
        <dbReference type="ARBA" id="ARBA00022448"/>
    </source>
</evidence>
<reference evidence="9 10" key="1">
    <citation type="submission" date="2021-03" db="EMBL/GenBank/DDBJ databases">
        <title>Sequencing the genomes of 1000 actinobacteria strains.</title>
        <authorList>
            <person name="Klenk H.-P."/>
        </authorList>
    </citation>
    <scope>NUCLEOTIDE SEQUENCE [LARGE SCALE GENOMIC DNA]</scope>
    <source>
        <strain evidence="9 10">DSM 44506</strain>
    </source>
</reference>
<dbReference type="InterPro" id="IPR051457">
    <property type="entry name" value="2-oxoacid:Fd_oxidoreductase"/>
</dbReference>
<keyword evidence="2" id="KW-0479">Metal-binding</keyword>
<keyword evidence="2" id="KW-0004">4Fe-4S</keyword>
<dbReference type="InterPro" id="IPR017896">
    <property type="entry name" value="4Fe4S_Fe-S-bd"/>
</dbReference>
<dbReference type="PANTHER" id="PTHR48084">
    <property type="entry name" value="2-OXOGLUTARATE OXIDOREDUCTASE SUBUNIT KORB-RELATED"/>
    <property type="match status" value="1"/>
</dbReference>
<keyword evidence="1" id="KW-0813">Transport</keyword>
<dbReference type="InterPro" id="IPR009014">
    <property type="entry name" value="Transketo_C/PFOR_II"/>
</dbReference>
<dbReference type="InterPro" id="IPR029061">
    <property type="entry name" value="THDP-binding"/>
</dbReference>
<evidence type="ECO:0000256" key="2">
    <source>
        <dbReference type="ARBA" id="ARBA00022485"/>
    </source>
</evidence>
<evidence type="ECO:0000256" key="5">
    <source>
        <dbReference type="ARBA" id="ARBA00023004"/>
    </source>
</evidence>
<dbReference type="PANTHER" id="PTHR48084:SF3">
    <property type="entry name" value="SUBUNIT OF PYRUVATE:FLAVODOXIN OXIDOREDUCTASE"/>
    <property type="match status" value="1"/>
</dbReference>
<dbReference type="Proteomes" id="UP001519305">
    <property type="component" value="Unassembled WGS sequence"/>
</dbReference>
<evidence type="ECO:0000256" key="6">
    <source>
        <dbReference type="ARBA" id="ARBA00023014"/>
    </source>
</evidence>
<feature type="compositionally biased region" description="Pro residues" evidence="7">
    <location>
        <begin position="1"/>
        <end position="11"/>
    </location>
</feature>
<evidence type="ECO:0000313" key="9">
    <source>
        <dbReference type="EMBL" id="MBP2332515.1"/>
    </source>
</evidence>
<dbReference type="GO" id="GO:0043805">
    <property type="term" value="F:indolepyruvate ferredoxin oxidoreductase activity"/>
    <property type="evidence" value="ECO:0007669"/>
    <property type="project" value="UniProtKB-EC"/>
</dbReference>
<dbReference type="InterPro" id="IPR019752">
    <property type="entry name" value="Pyrv/ketoisovalerate_OxRed_cat"/>
</dbReference>
<keyword evidence="3" id="KW-0249">Electron transport</keyword>
<keyword evidence="5" id="KW-0408">Iron</keyword>
<organism evidence="9 10">
    <name type="scientific">Corynebacterium freneyi</name>
    <dbReference type="NCBI Taxonomy" id="134034"/>
    <lineage>
        <taxon>Bacteria</taxon>
        <taxon>Bacillati</taxon>
        <taxon>Actinomycetota</taxon>
        <taxon>Actinomycetes</taxon>
        <taxon>Mycobacteriales</taxon>
        <taxon>Corynebacteriaceae</taxon>
        <taxon>Corynebacterium</taxon>
    </lineage>
</organism>
<dbReference type="NCBIfam" id="NF009589">
    <property type="entry name" value="PRK13030.1"/>
    <property type="match status" value="1"/>
</dbReference>
<dbReference type="Gene3D" id="3.40.50.970">
    <property type="match status" value="1"/>
</dbReference>
<dbReference type="CDD" id="cd07034">
    <property type="entry name" value="TPP_PYR_PFOR_IOR-alpha_like"/>
    <property type="match status" value="1"/>
</dbReference>
<dbReference type="RefSeq" id="WP_244979525.1">
    <property type="nucleotide sequence ID" value="NZ_CP047357.1"/>
</dbReference>
<evidence type="ECO:0000313" key="10">
    <source>
        <dbReference type="Proteomes" id="UP001519305"/>
    </source>
</evidence>